<comment type="caution">
    <text evidence="1">The sequence shown here is derived from an EMBL/GenBank/DDBJ whole genome shotgun (WGS) entry which is preliminary data.</text>
</comment>
<accession>A0ABW6Y6F0</accession>
<gene>
    <name evidence="1" type="ORF">ACF05T_04595</name>
</gene>
<dbReference type="Proteomes" id="UP001603013">
    <property type="component" value="Unassembled WGS sequence"/>
</dbReference>
<organism evidence="1 2">
    <name type="scientific">Streptomyces lateritius</name>
    <dbReference type="NCBI Taxonomy" id="67313"/>
    <lineage>
        <taxon>Bacteria</taxon>
        <taxon>Bacillati</taxon>
        <taxon>Actinomycetota</taxon>
        <taxon>Actinomycetes</taxon>
        <taxon>Kitasatosporales</taxon>
        <taxon>Streptomycetaceae</taxon>
        <taxon>Streptomyces</taxon>
    </lineage>
</organism>
<protein>
    <submittedName>
        <fullName evidence="1">Uncharacterized protein</fullName>
    </submittedName>
</protein>
<name>A0ABW6Y6F0_9ACTN</name>
<proteinExistence type="predicted"/>
<reference evidence="1 2" key="1">
    <citation type="submission" date="2024-10" db="EMBL/GenBank/DDBJ databases">
        <title>The Natural Products Discovery Center: Release of the First 8490 Sequenced Strains for Exploring Actinobacteria Biosynthetic Diversity.</title>
        <authorList>
            <person name="Kalkreuter E."/>
            <person name="Kautsar S.A."/>
            <person name="Yang D."/>
            <person name="Bader C.D."/>
            <person name="Teijaro C.N."/>
            <person name="Fluegel L."/>
            <person name="Davis C.M."/>
            <person name="Simpson J.R."/>
            <person name="Lauterbach L."/>
            <person name="Steele A.D."/>
            <person name="Gui C."/>
            <person name="Meng S."/>
            <person name="Li G."/>
            <person name="Viehrig K."/>
            <person name="Ye F."/>
            <person name="Su P."/>
            <person name="Kiefer A.F."/>
            <person name="Nichols A."/>
            <person name="Cepeda A.J."/>
            <person name="Yan W."/>
            <person name="Fan B."/>
            <person name="Jiang Y."/>
            <person name="Adhikari A."/>
            <person name="Zheng C.-J."/>
            <person name="Schuster L."/>
            <person name="Cowan T.M."/>
            <person name="Smanski M.J."/>
            <person name="Chevrette M.G."/>
            <person name="De Carvalho L.P.S."/>
            <person name="Shen B."/>
        </authorList>
    </citation>
    <scope>NUCLEOTIDE SEQUENCE [LARGE SCALE GENOMIC DNA]</scope>
    <source>
        <strain evidence="1 2">NPDC015755</strain>
    </source>
</reference>
<dbReference type="EMBL" id="JBIBSM010000002">
    <property type="protein sequence ID" value="MFF8275388.1"/>
    <property type="molecule type" value="Genomic_DNA"/>
</dbReference>
<evidence type="ECO:0000313" key="1">
    <source>
        <dbReference type="EMBL" id="MFF8275388.1"/>
    </source>
</evidence>
<keyword evidence="2" id="KW-1185">Reference proteome</keyword>
<dbReference type="RefSeq" id="WP_391933084.1">
    <property type="nucleotide sequence ID" value="NZ_JBIBSM010000002.1"/>
</dbReference>
<evidence type="ECO:0000313" key="2">
    <source>
        <dbReference type="Proteomes" id="UP001603013"/>
    </source>
</evidence>
<sequence length="226" mass="24414">MTVYDVAGKLPGTDVLLDHCRGLAMLDAVLSPEREGRYYSFHSRWSGGGQLASMCNGQGDQYSLVFSAAGVYIRGFCHESLMSPYGPLADGSPWPGVLDSVPEVFRAYVEEPVFTDEDGGPVVTACLWREPADTAWRTGTIDFPEEGDDPEDADGAGYLFELLVDRSAEAYQEWAGYYHETSVDLDAVRHVLALRPLTAPVVTALNPGTDLAALADDIAEIGYPAA</sequence>